<feature type="region of interest" description="Disordered" evidence="1">
    <location>
        <begin position="135"/>
        <end position="246"/>
    </location>
</feature>
<name>A0ABU0X331_9PSEU</name>
<accession>A0ABU0X331</accession>
<evidence type="ECO:0000256" key="1">
    <source>
        <dbReference type="SAM" id="MobiDB-lite"/>
    </source>
</evidence>
<dbReference type="Proteomes" id="UP001225605">
    <property type="component" value="Unassembled WGS sequence"/>
</dbReference>
<evidence type="ECO:0008006" key="4">
    <source>
        <dbReference type="Google" id="ProtNLM"/>
    </source>
</evidence>
<protein>
    <recommendedName>
        <fullName evidence="4">Secreted protein</fullName>
    </recommendedName>
</protein>
<sequence length="246" mass="26087">MAFVVGLCALSFVAGCVLTAVMLRREPVPEEEPRQWPEAVEPDVRVREEEPWPPEDYATRPIHRNPVLGIPVPGIPQGLPEQPKLSVVPDPEPERPVAPAAARRIHLVRDLPEPARRAGSEPALVALAPVAPEMAAAPGSPGPVVLRTVPATDPEDGGEVAPGTAAPGTETGRPAEPVERAPDATTPAHPANGAPAHVAADLPVRADPYPPGESRPDASGCRERHLRAFEAARRRSEPGHRNSGRR</sequence>
<keyword evidence="3" id="KW-1185">Reference proteome</keyword>
<dbReference type="EMBL" id="NSDM01000008">
    <property type="protein sequence ID" value="MDQ2586143.1"/>
    <property type="molecule type" value="Genomic_DNA"/>
</dbReference>
<reference evidence="2 3" key="1">
    <citation type="submission" date="2017-06" db="EMBL/GenBank/DDBJ databases">
        <title>Cultured bacterium strain Saccharothrix yanglingensis Hhs.015.</title>
        <authorList>
            <person name="Xia Y."/>
        </authorList>
    </citation>
    <scope>NUCLEOTIDE SEQUENCE [LARGE SCALE GENOMIC DNA]</scope>
    <source>
        <strain evidence="2 3">Hhs.015</strain>
    </source>
</reference>
<evidence type="ECO:0000313" key="3">
    <source>
        <dbReference type="Proteomes" id="UP001225605"/>
    </source>
</evidence>
<organism evidence="2 3">
    <name type="scientific">Saccharothrix yanglingensis</name>
    <dbReference type="NCBI Taxonomy" id="659496"/>
    <lineage>
        <taxon>Bacteria</taxon>
        <taxon>Bacillati</taxon>
        <taxon>Actinomycetota</taxon>
        <taxon>Actinomycetes</taxon>
        <taxon>Pseudonocardiales</taxon>
        <taxon>Pseudonocardiaceae</taxon>
        <taxon>Saccharothrix</taxon>
    </lineage>
</organism>
<comment type="caution">
    <text evidence="2">The sequence shown here is derived from an EMBL/GenBank/DDBJ whole genome shotgun (WGS) entry which is preliminary data.</text>
</comment>
<proteinExistence type="predicted"/>
<evidence type="ECO:0000313" key="2">
    <source>
        <dbReference type="EMBL" id="MDQ2586143.1"/>
    </source>
</evidence>
<gene>
    <name evidence="2" type="ORF">CKY47_19540</name>
</gene>
<feature type="compositionally biased region" description="Basic and acidic residues" evidence="1">
    <location>
        <begin position="214"/>
        <end position="240"/>
    </location>
</feature>